<keyword evidence="1" id="KW-0732">Signal</keyword>
<feature type="signal peptide" evidence="1">
    <location>
        <begin position="1"/>
        <end position="21"/>
    </location>
</feature>
<gene>
    <name evidence="2" type="ORF">Rmf_17420</name>
</gene>
<evidence type="ECO:0000313" key="3">
    <source>
        <dbReference type="Proteomes" id="UP000831327"/>
    </source>
</evidence>
<dbReference type="EMBL" id="AP025637">
    <property type="protein sequence ID" value="BDG71813.1"/>
    <property type="molecule type" value="Genomic_DNA"/>
</dbReference>
<dbReference type="RefSeq" id="WP_244459044.1">
    <property type="nucleotide sequence ID" value="NZ_AP025637.1"/>
</dbReference>
<protein>
    <submittedName>
        <fullName evidence="2">Uncharacterized protein</fullName>
    </submittedName>
</protein>
<dbReference type="InterPro" id="IPR010239">
    <property type="entry name" value="CHP02001"/>
</dbReference>
<dbReference type="NCBIfam" id="TIGR02001">
    <property type="entry name" value="gcw_chp"/>
    <property type="match status" value="1"/>
</dbReference>
<organism evidence="2 3">
    <name type="scientific">Roseomonas fluvialis</name>
    <dbReference type="NCBI Taxonomy" id="1750527"/>
    <lineage>
        <taxon>Bacteria</taxon>
        <taxon>Pseudomonadati</taxon>
        <taxon>Pseudomonadota</taxon>
        <taxon>Alphaproteobacteria</taxon>
        <taxon>Acetobacterales</taxon>
        <taxon>Roseomonadaceae</taxon>
        <taxon>Roseomonas</taxon>
    </lineage>
</organism>
<evidence type="ECO:0000313" key="2">
    <source>
        <dbReference type="EMBL" id="BDG71813.1"/>
    </source>
</evidence>
<feature type="chain" id="PRO_5045116025" evidence="1">
    <location>
        <begin position="22"/>
        <end position="245"/>
    </location>
</feature>
<keyword evidence="3" id="KW-1185">Reference proteome</keyword>
<dbReference type="Proteomes" id="UP000831327">
    <property type="component" value="Chromosome"/>
</dbReference>
<proteinExistence type="predicted"/>
<evidence type="ECO:0000256" key="1">
    <source>
        <dbReference type="SAM" id="SignalP"/>
    </source>
</evidence>
<accession>A0ABM7Y1Z6</accession>
<sequence length="245" mass="26447">MLRKIAAAALGIGLLASPAAAQVELGSGFSATGTVIGTTDYVFRNISQTRSRPAIQGSVELSHEIGLYVGAFASNVTFPNTNARQEVDGIVGYRRTIDSFTFDISGVYYGYPGYTAQPGQYEIAFAEAILKLKYELDPVTFVGTAAWSPDYFGSSGNSVWLEAGIDWKTPVLDAVLSGRIGYQWIDNNARFGAPDYLAYSIYLTVPIRYGFSVGGGFYGTDISQSQCGGLKVCDNRFIAFASWTF</sequence>
<name>A0ABM7Y1Z6_9PROT</name>
<reference evidence="2 3" key="1">
    <citation type="journal article" date="2016" name="Microbes Environ.">
        <title>Phylogenetically diverse aerobic anoxygenic phototrophic bacteria isolated from epilithic biofilms in Tama river, Japan.</title>
        <authorList>
            <person name="Hirose S."/>
            <person name="Matsuura K."/>
            <person name="Haruta S."/>
        </authorList>
    </citation>
    <scope>NUCLEOTIDE SEQUENCE [LARGE SCALE GENOMIC DNA]</scope>
    <source>
        <strain evidence="2 3">S08</strain>
    </source>
</reference>
<dbReference type="Pfam" id="PF09694">
    <property type="entry name" value="Gcw_chp"/>
    <property type="match status" value="1"/>
</dbReference>